<evidence type="ECO:0000256" key="6">
    <source>
        <dbReference type="ARBA" id="ARBA00035254"/>
    </source>
</evidence>
<accession>A0A9D1VAT8</accession>
<reference evidence="11" key="2">
    <citation type="submission" date="2021-04" db="EMBL/GenBank/DDBJ databases">
        <authorList>
            <person name="Gilroy R."/>
        </authorList>
    </citation>
    <scope>NUCLEOTIDE SEQUENCE</scope>
    <source>
        <strain evidence="11">14975</strain>
    </source>
</reference>
<dbReference type="SUPFAM" id="SSF55174">
    <property type="entry name" value="Alpha-L RNA-binding motif"/>
    <property type="match status" value="1"/>
</dbReference>
<dbReference type="Pfam" id="PF01479">
    <property type="entry name" value="S4"/>
    <property type="match status" value="1"/>
</dbReference>
<dbReference type="InterPro" id="IPR005709">
    <property type="entry name" value="Ribosomal_uS4_bac-type"/>
</dbReference>
<dbReference type="PROSITE" id="PS00632">
    <property type="entry name" value="RIBOSOMAL_S4"/>
    <property type="match status" value="1"/>
</dbReference>
<protein>
    <recommendedName>
        <fullName evidence="6">Small ribosomal subunit protein uS4</fullName>
    </recommendedName>
</protein>
<feature type="domain" description="RNA-binding S4" evidence="9">
    <location>
        <begin position="91"/>
        <end position="153"/>
    </location>
</feature>
<name>A0A9D1VAT8_9BACT</name>
<dbReference type="PROSITE" id="PS50889">
    <property type="entry name" value="S4"/>
    <property type="match status" value="1"/>
</dbReference>
<dbReference type="GO" id="GO:0015935">
    <property type="term" value="C:small ribosomal subunit"/>
    <property type="evidence" value="ECO:0007669"/>
    <property type="project" value="InterPro"/>
</dbReference>
<gene>
    <name evidence="11" type="primary">rpsD</name>
    <name evidence="11" type="ORF">H9862_04125</name>
</gene>
<evidence type="ECO:0000256" key="7">
    <source>
        <dbReference type="PROSITE-ProRule" id="PRU00182"/>
    </source>
</evidence>
<keyword evidence="3 7" id="KW-0694">RNA-binding</keyword>
<evidence type="ECO:0000256" key="8">
    <source>
        <dbReference type="RuleBase" id="RU003699"/>
    </source>
</evidence>
<dbReference type="CDD" id="cd00165">
    <property type="entry name" value="S4"/>
    <property type="match status" value="1"/>
</dbReference>
<evidence type="ECO:0000256" key="4">
    <source>
        <dbReference type="ARBA" id="ARBA00022980"/>
    </source>
</evidence>
<keyword evidence="5 8" id="KW-0687">Ribonucleoprotein</keyword>
<evidence type="ECO:0000259" key="9">
    <source>
        <dbReference type="SMART" id="SM00363"/>
    </source>
</evidence>
<dbReference type="Gene3D" id="1.10.1050.10">
    <property type="entry name" value="Ribosomal Protein S4 Delta 41, Chain A, domain 1"/>
    <property type="match status" value="1"/>
</dbReference>
<feature type="domain" description="Small ribosomal subunit protein uS4 N-terminal" evidence="10">
    <location>
        <begin position="1"/>
        <end position="90"/>
    </location>
</feature>
<dbReference type="InterPro" id="IPR001912">
    <property type="entry name" value="Ribosomal_uS4_N"/>
</dbReference>
<dbReference type="GO" id="GO:0042274">
    <property type="term" value="P:ribosomal small subunit biogenesis"/>
    <property type="evidence" value="ECO:0007669"/>
    <property type="project" value="TreeGrafter"/>
</dbReference>
<evidence type="ECO:0000259" key="10">
    <source>
        <dbReference type="SMART" id="SM01390"/>
    </source>
</evidence>
<keyword evidence="4 8" id="KW-0689">Ribosomal protein</keyword>
<dbReference type="NCBIfam" id="NF003717">
    <property type="entry name" value="PRK05327.1"/>
    <property type="match status" value="1"/>
</dbReference>
<dbReference type="GO" id="GO:0003735">
    <property type="term" value="F:structural constituent of ribosome"/>
    <property type="evidence" value="ECO:0007669"/>
    <property type="project" value="InterPro"/>
</dbReference>
<dbReference type="HAMAP" id="MF_01306_B">
    <property type="entry name" value="Ribosomal_uS4_B"/>
    <property type="match status" value="1"/>
</dbReference>
<dbReference type="Pfam" id="PF00163">
    <property type="entry name" value="Ribosomal_S4"/>
    <property type="match status" value="1"/>
</dbReference>
<dbReference type="NCBIfam" id="TIGR01017">
    <property type="entry name" value="rpsD_bact"/>
    <property type="match status" value="1"/>
</dbReference>
<dbReference type="PANTHER" id="PTHR11831">
    <property type="entry name" value="30S 40S RIBOSOMAL PROTEIN"/>
    <property type="match status" value="1"/>
</dbReference>
<dbReference type="InterPro" id="IPR018079">
    <property type="entry name" value="Ribosomal_uS4_CS"/>
</dbReference>
<dbReference type="SMART" id="SM01390">
    <property type="entry name" value="Ribosomal_S4"/>
    <property type="match status" value="1"/>
</dbReference>
<evidence type="ECO:0000256" key="3">
    <source>
        <dbReference type="ARBA" id="ARBA00022884"/>
    </source>
</evidence>
<dbReference type="AlphaFoldDB" id="A0A9D1VAT8"/>
<proteinExistence type="inferred from homology"/>
<evidence type="ECO:0000313" key="12">
    <source>
        <dbReference type="Proteomes" id="UP000823964"/>
    </source>
</evidence>
<comment type="caution">
    <text evidence="11">The sequence shown here is derived from an EMBL/GenBank/DDBJ whole genome shotgun (WGS) entry which is preliminary data.</text>
</comment>
<dbReference type="GO" id="GO:0006412">
    <property type="term" value="P:translation"/>
    <property type="evidence" value="ECO:0007669"/>
    <property type="project" value="InterPro"/>
</dbReference>
<dbReference type="InterPro" id="IPR036986">
    <property type="entry name" value="S4_RNA-bd_sf"/>
</dbReference>
<feature type="non-terminal residue" evidence="11">
    <location>
        <position position="1"/>
    </location>
</feature>
<dbReference type="InterPro" id="IPR022801">
    <property type="entry name" value="Ribosomal_uS4"/>
</dbReference>
<dbReference type="Gene3D" id="3.10.290.10">
    <property type="entry name" value="RNA-binding S4 domain"/>
    <property type="match status" value="1"/>
</dbReference>
<comment type="similarity">
    <text evidence="1 8">Belongs to the universal ribosomal protein uS4 family.</text>
</comment>
<reference evidence="11" key="1">
    <citation type="journal article" date="2021" name="PeerJ">
        <title>Extensive microbial diversity within the chicken gut microbiome revealed by metagenomics and culture.</title>
        <authorList>
            <person name="Gilroy R."/>
            <person name="Ravi A."/>
            <person name="Getino M."/>
            <person name="Pursley I."/>
            <person name="Horton D.L."/>
            <person name="Alikhan N.F."/>
            <person name="Baker D."/>
            <person name="Gharbi K."/>
            <person name="Hall N."/>
            <person name="Watson M."/>
            <person name="Adriaenssens E.M."/>
            <person name="Foster-Nyarko E."/>
            <person name="Jarju S."/>
            <person name="Secka A."/>
            <person name="Antonio M."/>
            <person name="Oren A."/>
            <person name="Chaudhuri R.R."/>
            <person name="La Ragione R."/>
            <person name="Hildebrand F."/>
            <person name="Pallen M.J."/>
        </authorList>
    </citation>
    <scope>NUCLEOTIDE SEQUENCE</scope>
    <source>
        <strain evidence="11">14975</strain>
    </source>
</reference>
<dbReference type="Proteomes" id="UP000823964">
    <property type="component" value="Unassembled WGS sequence"/>
</dbReference>
<organism evidence="11 12">
    <name type="scientific">Candidatus Akkermansia intestinigallinarum</name>
    <dbReference type="NCBI Taxonomy" id="2838431"/>
    <lineage>
        <taxon>Bacteria</taxon>
        <taxon>Pseudomonadati</taxon>
        <taxon>Verrucomicrobiota</taxon>
        <taxon>Verrucomicrobiia</taxon>
        <taxon>Verrucomicrobiales</taxon>
        <taxon>Akkermansiaceae</taxon>
        <taxon>Akkermansia</taxon>
    </lineage>
</organism>
<dbReference type="PANTHER" id="PTHR11831:SF4">
    <property type="entry name" value="SMALL RIBOSOMAL SUBUNIT PROTEIN US4M"/>
    <property type="match status" value="1"/>
</dbReference>
<sequence>RYTGPTAKISRRFGVELFGASKAFARRPFPPGQHGARAGRKKKSDYGIMLAEKQKLRFMYGVLEGQFRKYYEEASRRRGVTGEILLQLLELRLDNIIYRLNFANTRAAARQMVSHGHVLVNGRKVNIPSYSCKPGDVVTVAAKARSQALANRFVELAANATTPEWLEVDASKLTAKVQRIPSMEEIAPIVNVQLIVELYSR</sequence>
<evidence type="ECO:0000256" key="1">
    <source>
        <dbReference type="ARBA" id="ARBA00007465"/>
    </source>
</evidence>
<evidence type="ECO:0000256" key="2">
    <source>
        <dbReference type="ARBA" id="ARBA00022730"/>
    </source>
</evidence>
<keyword evidence="2 7" id="KW-0699">rRNA-binding</keyword>
<dbReference type="SMART" id="SM00363">
    <property type="entry name" value="S4"/>
    <property type="match status" value="1"/>
</dbReference>
<evidence type="ECO:0000313" key="11">
    <source>
        <dbReference type="EMBL" id="HIX19773.1"/>
    </source>
</evidence>
<dbReference type="EMBL" id="DXFQ01000066">
    <property type="protein sequence ID" value="HIX19773.1"/>
    <property type="molecule type" value="Genomic_DNA"/>
</dbReference>
<dbReference type="GO" id="GO:0019843">
    <property type="term" value="F:rRNA binding"/>
    <property type="evidence" value="ECO:0007669"/>
    <property type="project" value="UniProtKB-KW"/>
</dbReference>
<dbReference type="InterPro" id="IPR002942">
    <property type="entry name" value="S4_RNA-bd"/>
</dbReference>
<evidence type="ECO:0000256" key="5">
    <source>
        <dbReference type="ARBA" id="ARBA00023274"/>
    </source>
</evidence>
<dbReference type="FunFam" id="3.10.290.10:FF:000001">
    <property type="entry name" value="30S ribosomal protein S4"/>
    <property type="match status" value="1"/>
</dbReference>